<dbReference type="InterPro" id="IPR001533">
    <property type="entry name" value="Pterin_deHydtase"/>
</dbReference>
<evidence type="ECO:0000313" key="5">
    <source>
        <dbReference type="EMBL" id="CAB1128894.1"/>
    </source>
</evidence>
<dbReference type="EC" id="4.2.1.96" evidence="3"/>
<dbReference type="SUPFAM" id="SSF55248">
    <property type="entry name" value="PCD-like"/>
    <property type="match status" value="1"/>
</dbReference>
<dbReference type="GO" id="GO:0006729">
    <property type="term" value="P:tetrahydrobiopterin biosynthetic process"/>
    <property type="evidence" value="ECO:0007669"/>
    <property type="project" value="InterPro"/>
</dbReference>
<dbReference type="Gene3D" id="3.30.1360.20">
    <property type="entry name" value="Transcriptional coactivator/pterin dehydratase"/>
    <property type="match status" value="1"/>
</dbReference>
<dbReference type="CDD" id="cd00488">
    <property type="entry name" value="PCD_DCoH"/>
    <property type="match status" value="1"/>
</dbReference>
<proteinExistence type="inferred from homology"/>
<reference evidence="5 6" key="1">
    <citation type="submission" date="2020-02" db="EMBL/GenBank/DDBJ databases">
        <authorList>
            <person name="Hogendoorn C."/>
        </authorList>
    </citation>
    <scope>NUCLEOTIDE SEQUENCE [LARGE SCALE GENOMIC DNA]</scope>
    <source>
        <strain evidence="5">R501</strain>
    </source>
</reference>
<sequence length="101" mass="11217">MQQEYGQETGPLPAGWRLSEDGRALEREVEFPSFAAAAGAVMAVMLLAEKRDHHPDLTWSWVRVRWRLTTHDAGGVTDRDRELAAAANPVLEAFLFRPAGS</sequence>
<dbReference type="Pfam" id="PF01329">
    <property type="entry name" value="Pterin_4a"/>
    <property type="match status" value="1"/>
</dbReference>
<evidence type="ECO:0000256" key="1">
    <source>
        <dbReference type="ARBA" id="ARBA00001554"/>
    </source>
</evidence>
<name>A0A6F8ZG30_9FIRM</name>
<dbReference type="EMBL" id="LR778114">
    <property type="protein sequence ID" value="CAB1128894.1"/>
    <property type="molecule type" value="Genomic_DNA"/>
</dbReference>
<keyword evidence="6" id="KW-1185">Reference proteome</keyword>
<evidence type="ECO:0000256" key="2">
    <source>
        <dbReference type="ARBA" id="ARBA00006472"/>
    </source>
</evidence>
<accession>A0A6F8ZG30</accession>
<protein>
    <recommendedName>
        <fullName evidence="3">4a-hydroxytetrahydrobiopterin dehydratase</fullName>
        <ecNumber evidence="3">4.2.1.96</ecNumber>
    </recommendedName>
</protein>
<dbReference type="Proteomes" id="UP000503399">
    <property type="component" value="Chromosome"/>
</dbReference>
<evidence type="ECO:0000256" key="3">
    <source>
        <dbReference type="ARBA" id="ARBA00013252"/>
    </source>
</evidence>
<dbReference type="InterPro" id="IPR036428">
    <property type="entry name" value="PCD_sf"/>
</dbReference>
<comment type="catalytic activity">
    <reaction evidence="1">
        <text>(4aS,6R)-4a-hydroxy-L-erythro-5,6,7,8-tetrahydrobiopterin = (6R)-L-erythro-6,7-dihydrobiopterin + H2O</text>
        <dbReference type="Rhea" id="RHEA:11920"/>
        <dbReference type="ChEBI" id="CHEBI:15377"/>
        <dbReference type="ChEBI" id="CHEBI:15642"/>
        <dbReference type="ChEBI" id="CHEBI:43120"/>
        <dbReference type="EC" id="4.2.1.96"/>
    </reaction>
</comment>
<keyword evidence="4 5" id="KW-0456">Lyase</keyword>
<evidence type="ECO:0000256" key="4">
    <source>
        <dbReference type="ARBA" id="ARBA00023239"/>
    </source>
</evidence>
<comment type="similarity">
    <text evidence="2">Belongs to the pterin-4-alpha-carbinolamine dehydratase family.</text>
</comment>
<dbReference type="KEGG" id="hfv:R50_1388"/>
<dbReference type="PANTHER" id="PTHR12599">
    <property type="entry name" value="PTERIN-4-ALPHA-CARBINOLAMINE DEHYDRATASE"/>
    <property type="match status" value="1"/>
</dbReference>
<organism evidence="5 6">
    <name type="scientific">Candidatus Hydrogenisulfobacillus filiaventi</name>
    <dbReference type="NCBI Taxonomy" id="2707344"/>
    <lineage>
        <taxon>Bacteria</taxon>
        <taxon>Bacillati</taxon>
        <taxon>Bacillota</taxon>
        <taxon>Clostridia</taxon>
        <taxon>Eubacteriales</taxon>
        <taxon>Clostridiales Family XVII. Incertae Sedis</taxon>
        <taxon>Candidatus Hydrogenisulfobacillus</taxon>
    </lineage>
</organism>
<dbReference type="AlphaFoldDB" id="A0A6F8ZG30"/>
<gene>
    <name evidence="5" type="ORF">R50_1388</name>
</gene>
<dbReference type="GO" id="GO:0008124">
    <property type="term" value="F:4-alpha-hydroxytetrahydrobiopterin dehydratase activity"/>
    <property type="evidence" value="ECO:0007669"/>
    <property type="project" value="UniProtKB-EC"/>
</dbReference>
<evidence type="ECO:0000313" key="6">
    <source>
        <dbReference type="Proteomes" id="UP000503399"/>
    </source>
</evidence>
<dbReference type="PANTHER" id="PTHR12599:SF0">
    <property type="entry name" value="PTERIN-4-ALPHA-CARBINOLAMINE DEHYDRATASE"/>
    <property type="match status" value="1"/>
</dbReference>